<name>A0AAP4D6M2_9ENTR</name>
<feature type="transmembrane region" description="Helical" evidence="8">
    <location>
        <begin position="269"/>
        <end position="286"/>
    </location>
</feature>
<dbReference type="GO" id="GO:0030395">
    <property type="term" value="F:lactose binding"/>
    <property type="evidence" value="ECO:0007669"/>
    <property type="project" value="TreeGrafter"/>
</dbReference>
<dbReference type="SUPFAM" id="SSF103473">
    <property type="entry name" value="MFS general substrate transporter"/>
    <property type="match status" value="1"/>
</dbReference>
<evidence type="ECO:0000256" key="1">
    <source>
        <dbReference type="ARBA" id="ARBA00004429"/>
    </source>
</evidence>
<evidence type="ECO:0000256" key="6">
    <source>
        <dbReference type="ARBA" id="ARBA00022989"/>
    </source>
</evidence>
<evidence type="ECO:0000256" key="7">
    <source>
        <dbReference type="ARBA" id="ARBA00023136"/>
    </source>
</evidence>
<feature type="transmembrane region" description="Helical" evidence="8">
    <location>
        <begin position="328"/>
        <end position="350"/>
    </location>
</feature>
<dbReference type="NCBIfam" id="NF008346">
    <property type="entry name" value="PRK11128.1"/>
    <property type="match status" value="1"/>
</dbReference>
<evidence type="ECO:0000256" key="2">
    <source>
        <dbReference type="ARBA" id="ARBA00022448"/>
    </source>
</evidence>
<evidence type="ECO:0000256" key="3">
    <source>
        <dbReference type="ARBA" id="ARBA00022475"/>
    </source>
</evidence>
<sequence length="382" mass="41904">MGLHSTRWLALSYFTYFFSYGIFLPFWSVWLKGIGLTPETIGVLLGAGLVARFLGSLLIAPRVSDPSLLIKAMRILALLTLVFLAGFWVSQQFAWLMVVMVGFNLFFSPLVPLTDALANTWQKQVTMDYGRVRLWGSVAFVIGSALVGKLVSLYDYRAILALLSVGIASMLLGMLLQPSVKPQGESRHQESTGWAAWSTLIKQSWRFLACVCLLQGAHAAYYGFSAIYWQGAGYSASAVGYLWSLGVVAEVIIFALSKKLFRRFGARDLLLLSAVCGVLRWGIMGWTTELPWLIVAQILHCGTFTVCHLAAMRYIAARQGSEVIRLQAVYSAVAMGGSIAVMTVFAGFLYQHLGHGVFWVMALVALPALVVRPKVAAQNVAL</sequence>
<keyword evidence="4" id="KW-0997">Cell inner membrane</keyword>
<accession>A0AAP4D6M2</accession>
<dbReference type="Proteomes" id="UP001223214">
    <property type="component" value="Unassembled WGS sequence"/>
</dbReference>
<feature type="transmembrane region" description="Helical" evidence="8">
    <location>
        <begin position="41"/>
        <end position="60"/>
    </location>
</feature>
<comment type="subcellular location">
    <subcellularLocation>
        <location evidence="1">Cell inner membrane</location>
        <topology evidence="1">Multi-pass membrane protein</topology>
    </subcellularLocation>
</comment>
<feature type="domain" description="Major facilitator superfamily associated" evidence="9">
    <location>
        <begin position="8"/>
        <end position="359"/>
    </location>
</feature>
<dbReference type="RefSeq" id="WP_285149789.1">
    <property type="nucleotide sequence ID" value="NZ_JASSOM010000067.1"/>
</dbReference>
<dbReference type="Pfam" id="PF12832">
    <property type="entry name" value="MFS_1_like"/>
    <property type="match status" value="1"/>
</dbReference>
<evidence type="ECO:0000256" key="4">
    <source>
        <dbReference type="ARBA" id="ARBA00022519"/>
    </source>
</evidence>
<feature type="transmembrane region" description="Helical" evidence="8">
    <location>
        <begin position="134"/>
        <end position="152"/>
    </location>
</feature>
<evidence type="ECO:0000256" key="8">
    <source>
        <dbReference type="SAM" id="Phobius"/>
    </source>
</evidence>
<feature type="transmembrane region" description="Helical" evidence="8">
    <location>
        <begin position="72"/>
        <end position="89"/>
    </location>
</feature>
<gene>
    <name evidence="10" type="ORF">QQF32_18035</name>
</gene>
<keyword evidence="3" id="KW-1003">Cell membrane</keyword>
<keyword evidence="5 8" id="KW-0812">Transmembrane</keyword>
<dbReference type="PIRSF" id="PIRSF004925">
    <property type="entry name" value="HcaT"/>
    <property type="match status" value="1"/>
</dbReference>
<comment type="caution">
    <text evidence="10">The sequence shown here is derived from an EMBL/GenBank/DDBJ whole genome shotgun (WGS) entry which is preliminary data.</text>
</comment>
<protein>
    <submittedName>
        <fullName evidence="10">3-phenylpropionate MFS transporter</fullName>
    </submittedName>
</protein>
<feature type="transmembrane region" description="Helical" evidence="8">
    <location>
        <begin position="158"/>
        <end position="176"/>
    </location>
</feature>
<dbReference type="GO" id="GO:0005886">
    <property type="term" value="C:plasma membrane"/>
    <property type="evidence" value="ECO:0007669"/>
    <property type="project" value="UniProtKB-SubCell"/>
</dbReference>
<feature type="transmembrane region" description="Helical" evidence="8">
    <location>
        <begin position="356"/>
        <end position="375"/>
    </location>
</feature>
<dbReference type="EMBL" id="JASSOM010000067">
    <property type="protein sequence ID" value="MDK9365100.1"/>
    <property type="molecule type" value="Genomic_DNA"/>
</dbReference>
<dbReference type="NCBIfam" id="NF037955">
    <property type="entry name" value="mfs"/>
    <property type="match status" value="1"/>
</dbReference>
<reference evidence="10 11" key="1">
    <citation type="submission" date="2023-06" db="EMBL/GenBank/DDBJ databases">
        <title>Identification and characterization of antibiotic-resistant Gram-negative bacteria.</title>
        <authorList>
            <person name="Cho G.-S."/>
            <person name="Lee J."/>
            <person name="Tai E."/>
            <person name="Jeong S."/>
            <person name="Kim I."/>
            <person name="Kim B.-E."/>
            <person name="Jeong M.-I."/>
            <person name="Oh K.-K."/>
            <person name="Franz C.M.A.P."/>
        </authorList>
    </citation>
    <scope>NUCLEOTIDE SEQUENCE [LARGE SCALE GENOMIC DNA]</scope>
    <source>
        <strain evidence="10 11">V106_12</strain>
    </source>
</reference>
<keyword evidence="11" id="KW-1185">Reference proteome</keyword>
<feature type="transmembrane region" description="Helical" evidence="8">
    <location>
        <begin position="95"/>
        <end position="113"/>
    </location>
</feature>
<evidence type="ECO:0000313" key="10">
    <source>
        <dbReference type="EMBL" id="MDK9365100.1"/>
    </source>
</evidence>
<keyword evidence="7 8" id="KW-0472">Membrane</keyword>
<dbReference type="GO" id="GO:0015528">
    <property type="term" value="F:lactose:proton symporter activity"/>
    <property type="evidence" value="ECO:0007669"/>
    <property type="project" value="TreeGrafter"/>
</dbReference>
<dbReference type="FunFam" id="1.20.1250.20:FF:000046">
    <property type="entry name" value="3-phenylpropionic acid MFS transporter"/>
    <property type="match status" value="1"/>
</dbReference>
<feature type="transmembrane region" description="Helical" evidence="8">
    <location>
        <begin position="241"/>
        <end position="257"/>
    </location>
</feature>
<proteinExistence type="predicted"/>
<dbReference type="PANTHER" id="PTHR23522">
    <property type="entry name" value="BLL5896 PROTEIN"/>
    <property type="match status" value="1"/>
</dbReference>
<dbReference type="Gene3D" id="1.20.1250.20">
    <property type="entry name" value="MFS general substrate transporter like domains"/>
    <property type="match status" value="2"/>
</dbReference>
<organism evidence="10 11">
    <name type="scientific">Lelliottia wanjuensis</name>
    <dbReference type="NCBI Taxonomy" id="3050585"/>
    <lineage>
        <taxon>Bacteria</taxon>
        <taxon>Pseudomonadati</taxon>
        <taxon>Pseudomonadota</taxon>
        <taxon>Gammaproteobacteria</taxon>
        <taxon>Enterobacterales</taxon>
        <taxon>Enterobacteriaceae</taxon>
        <taxon>Lelliottia</taxon>
    </lineage>
</organism>
<keyword evidence="6 8" id="KW-1133">Transmembrane helix</keyword>
<feature type="transmembrane region" description="Helical" evidence="8">
    <location>
        <begin position="292"/>
        <end position="316"/>
    </location>
</feature>
<dbReference type="InterPro" id="IPR026032">
    <property type="entry name" value="HcaT-like"/>
</dbReference>
<dbReference type="CDD" id="cd17335">
    <property type="entry name" value="MFS_MFSD6"/>
    <property type="match status" value="1"/>
</dbReference>
<feature type="transmembrane region" description="Helical" evidence="8">
    <location>
        <begin position="7"/>
        <end position="29"/>
    </location>
</feature>
<keyword evidence="2" id="KW-0813">Transport</keyword>
<evidence type="ECO:0000256" key="5">
    <source>
        <dbReference type="ARBA" id="ARBA00022692"/>
    </source>
</evidence>
<evidence type="ECO:0000313" key="11">
    <source>
        <dbReference type="Proteomes" id="UP001223214"/>
    </source>
</evidence>
<dbReference type="InterPro" id="IPR024989">
    <property type="entry name" value="MFS_assoc_dom"/>
</dbReference>
<dbReference type="InterPro" id="IPR036259">
    <property type="entry name" value="MFS_trans_sf"/>
</dbReference>
<evidence type="ECO:0000259" key="9">
    <source>
        <dbReference type="Pfam" id="PF12832"/>
    </source>
</evidence>
<dbReference type="PANTHER" id="PTHR23522:SF10">
    <property type="entry name" value="3-PHENYLPROPIONIC ACID TRANSPORTER-RELATED"/>
    <property type="match status" value="1"/>
</dbReference>
<dbReference type="AlphaFoldDB" id="A0AAP4D6M2"/>
<feature type="transmembrane region" description="Helical" evidence="8">
    <location>
        <begin position="207"/>
        <end position="229"/>
    </location>
</feature>